<organism evidence="3 4">
    <name type="scientific">Candidatus Roizmanbacteria bacterium RIFCSPHIGHO2_12_FULL_44_10</name>
    <dbReference type="NCBI Taxonomy" id="1802054"/>
    <lineage>
        <taxon>Bacteria</taxon>
        <taxon>Candidatus Roizmaniibacteriota</taxon>
    </lineage>
</organism>
<dbReference type="InterPro" id="IPR012902">
    <property type="entry name" value="N_methyl_site"/>
</dbReference>
<evidence type="ECO:0000313" key="4">
    <source>
        <dbReference type="Proteomes" id="UP000179024"/>
    </source>
</evidence>
<sequence length="199" mass="21463">MKSRGFTLLEVVISVAVISTIVSFVISQTTSHFQRGRDSARKTALNNLNLPLEQYYNRTGCYPQTLTCGQPLIVNGVTLLAIIPCDPKTGTSYYYESDGTSCSSWYKIYTNLEFDGDPSITFLGCQEGCGPSCLYNYGAASTNTRLLYCGEEPTPTPTQPVATNTPVPPTPTLSPTPTTAPAPTATPTPTPTPKKKFSE</sequence>
<dbReference type="Pfam" id="PF07963">
    <property type="entry name" value="N_methyl"/>
    <property type="match status" value="1"/>
</dbReference>
<evidence type="ECO:0000256" key="2">
    <source>
        <dbReference type="SAM" id="Phobius"/>
    </source>
</evidence>
<name>A0A1F7IB02_9BACT</name>
<feature type="compositionally biased region" description="Pro residues" evidence="1">
    <location>
        <begin position="166"/>
        <end position="192"/>
    </location>
</feature>
<dbReference type="PROSITE" id="PS00409">
    <property type="entry name" value="PROKAR_NTER_METHYL"/>
    <property type="match status" value="1"/>
</dbReference>
<keyword evidence="2" id="KW-0472">Membrane</keyword>
<evidence type="ECO:0000313" key="3">
    <source>
        <dbReference type="EMBL" id="OGK40545.1"/>
    </source>
</evidence>
<reference evidence="3 4" key="1">
    <citation type="journal article" date="2016" name="Nat. Commun.">
        <title>Thousands of microbial genomes shed light on interconnected biogeochemical processes in an aquifer system.</title>
        <authorList>
            <person name="Anantharaman K."/>
            <person name="Brown C.T."/>
            <person name="Hug L.A."/>
            <person name="Sharon I."/>
            <person name="Castelle C.J."/>
            <person name="Probst A.J."/>
            <person name="Thomas B.C."/>
            <person name="Singh A."/>
            <person name="Wilkins M.J."/>
            <person name="Karaoz U."/>
            <person name="Brodie E.L."/>
            <person name="Williams K.H."/>
            <person name="Hubbard S.S."/>
            <person name="Banfield J.F."/>
        </authorList>
    </citation>
    <scope>NUCLEOTIDE SEQUENCE [LARGE SCALE GENOMIC DNA]</scope>
</reference>
<dbReference type="Proteomes" id="UP000179024">
    <property type="component" value="Unassembled WGS sequence"/>
</dbReference>
<dbReference type="NCBIfam" id="TIGR02532">
    <property type="entry name" value="IV_pilin_GFxxxE"/>
    <property type="match status" value="1"/>
</dbReference>
<gene>
    <name evidence="3" type="ORF">A3F34_03250</name>
</gene>
<accession>A0A1F7IB02</accession>
<dbReference type="Gene3D" id="3.30.700.10">
    <property type="entry name" value="Glycoprotein, Type 4 Pilin"/>
    <property type="match status" value="1"/>
</dbReference>
<comment type="caution">
    <text evidence="3">The sequence shown here is derived from an EMBL/GenBank/DDBJ whole genome shotgun (WGS) entry which is preliminary data.</text>
</comment>
<proteinExistence type="predicted"/>
<feature type="transmembrane region" description="Helical" evidence="2">
    <location>
        <begin position="6"/>
        <end position="27"/>
    </location>
</feature>
<evidence type="ECO:0000256" key="1">
    <source>
        <dbReference type="SAM" id="MobiDB-lite"/>
    </source>
</evidence>
<dbReference type="EMBL" id="MGAE01000003">
    <property type="protein sequence ID" value="OGK40545.1"/>
    <property type="molecule type" value="Genomic_DNA"/>
</dbReference>
<dbReference type="AlphaFoldDB" id="A0A1F7IB02"/>
<evidence type="ECO:0008006" key="5">
    <source>
        <dbReference type="Google" id="ProtNLM"/>
    </source>
</evidence>
<keyword evidence="2" id="KW-0812">Transmembrane</keyword>
<dbReference type="SUPFAM" id="SSF54523">
    <property type="entry name" value="Pili subunits"/>
    <property type="match status" value="1"/>
</dbReference>
<feature type="region of interest" description="Disordered" evidence="1">
    <location>
        <begin position="154"/>
        <end position="199"/>
    </location>
</feature>
<keyword evidence="2" id="KW-1133">Transmembrane helix</keyword>
<protein>
    <recommendedName>
        <fullName evidence="5">Type II secretion system protein GspG C-terminal domain-containing protein</fullName>
    </recommendedName>
</protein>
<dbReference type="InterPro" id="IPR045584">
    <property type="entry name" value="Pilin-like"/>
</dbReference>